<dbReference type="InterPro" id="IPR013087">
    <property type="entry name" value="Znf_C2H2_type"/>
</dbReference>
<dbReference type="PANTHER" id="PTHR45801:SF5">
    <property type="entry name" value="OS05G0286100 PROTEIN"/>
    <property type="match status" value="1"/>
</dbReference>
<dbReference type="SUPFAM" id="SSF57667">
    <property type="entry name" value="beta-beta-alpha zinc fingers"/>
    <property type="match status" value="1"/>
</dbReference>
<keyword evidence="5" id="KW-0805">Transcription regulation</keyword>
<comment type="subcellular location">
    <subcellularLocation>
        <location evidence="1">Nucleus</location>
    </subcellularLocation>
</comment>
<dbReference type="Gene3D" id="3.30.160.60">
    <property type="entry name" value="Classic Zinc Finger"/>
    <property type="match status" value="1"/>
</dbReference>
<keyword evidence="7" id="KW-0539">Nucleus</keyword>
<organism evidence="11 12">
    <name type="scientific">Capsicum baccatum</name>
    <name type="common">Peruvian pepper</name>
    <dbReference type="NCBI Taxonomy" id="33114"/>
    <lineage>
        <taxon>Eukaryota</taxon>
        <taxon>Viridiplantae</taxon>
        <taxon>Streptophyta</taxon>
        <taxon>Embryophyta</taxon>
        <taxon>Tracheophyta</taxon>
        <taxon>Spermatophyta</taxon>
        <taxon>Magnoliopsida</taxon>
        <taxon>eudicotyledons</taxon>
        <taxon>Gunneridae</taxon>
        <taxon>Pentapetalae</taxon>
        <taxon>asterids</taxon>
        <taxon>lamiids</taxon>
        <taxon>Solanales</taxon>
        <taxon>Solanaceae</taxon>
        <taxon>Solanoideae</taxon>
        <taxon>Capsiceae</taxon>
        <taxon>Capsicum</taxon>
    </lineage>
</organism>
<sequence>MAAELGILSSTQLQKLAQSQEEQNQQQPPPLNTGSASDCWMWNAKQATRATPQDDDDSWEVRAFEEDTGNAMGTTWPPRSYTCTFCRREFRSAQALGGHMNVHRRDRARLHQTPPQYASNSNYHNHTSSPNANSTLLIPTQEFVANGGLCLLYSLPNPSNTHVFNPTSRKSSTLNNNSSPSTLNLSISPYPTSNLMSPSTPCPLSFPINRPNPSINTSSNTSNDDNNHDYGINTRDSTIEDELDLELRLGWRSSSSTTSSP</sequence>
<keyword evidence="6" id="KW-0804">Transcription</keyword>
<comment type="caution">
    <text evidence="11">The sequence shown here is derived from an EMBL/GenBank/DDBJ whole genome shotgun (WGS) entry which is preliminary data.</text>
</comment>
<dbReference type="Pfam" id="PF13912">
    <property type="entry name" value="zf-C2H2_6"/>
    <property type="match status" value="1"/>
</dbReference>
<feature type="compositionally biased region" description="Polar residues" evidence="9">
    <location>
        <begin position="190"/>
        <end position="199"/>
    </location>
</feature>
<evidence type="ECO:0000256" key="5">
    <source>
        <dbReference type="ARBA" id="ARBA00023015"/>
    </source>
</evidence>
<accession>A0A2G2XLA3</accession>
<evidence type="ECO:0000256" key="7">
    <source>
        <dbReference type="ARBA" id="ARBA00023242"/>
    </source>
</evidence>
<reference evidence="12" key="2">
    <citation type="journal article" date="2017" name="J. Anim. Genet.">
        <title>Multiple reference genome sequences of hot pepper reveal the massive evolution of plant disease resistance genes by retroduplication.</title>
        <authorList>
            <person name="Kim S."/>
            <person name="Park J."/>
            <person name="Yeom S.-I."/>
            <person name="Kim Y.-M."/>
            <person name="Seo E."/>
            <person name="Kim K.-T."/>
            <person name="Kim M.-S."/>
            <person name="Lee J.M."/>
            <person name="Cheong K."/>
            <person name="Shin H.-S."/>
            <person name="Kim S.-B."/>
            <person name="Han K."/>
            <person name="Lee J."/>
            <person name="Park M."/>
            <person name="Lee H.-A."/>
            <person name="Lee H.-Y."/>
            <person name="Lee Y."/>
            <person name="Oh S."/>
            <person name="Lee J.H."/>
            <person name="Choi E."/>
            <person name="Choi E."/>
            <person name="Lee S.E."/>
            <person name="Jeon J."/>
            <person name="Kim H."/>
            <person name="Choi G."/>
            <person name="Song H."/>
            <person name="Lee J."/>
            <person name="Lee S.-C."/>
            <person name="Kwon J.-K."/>
            <person name="Lee H.-Y."/>
            <person name="Koo N."/>
            <person name="Hong Y."/>
            <person name="Kim R.W."/>
            <person name="Kang W.-H."/>
            <person name="Huh J.H."/>
            <person name="Kang B.-C."/>
            <person name="Yang T.-J."/>
            <person name="Lee Y.-H."/>
            <person name="Bennetzen J.L."/>
            <person name="Choi D."/>
        </authorList>
    </citation>
    <scope>NUCLEOTIDE SEQUENCE [LARGE SCALE GENOMIC DNA]</scope>
    <source>
        <strain evidence="12">cv. PBC81</strain>
    </source>
</reference>
<feature type="domain" description="C2H2-type" evidence="10">
    <location>
        <begin position="81"/>
        <end position="108"/>
    </location>
</feature>
<dbReference type="EMBL" id="MLFT02000001">
    <property type="protein sequence ID" value="PHT58273.1"/>
    <property type="molecule type" value="Genomic_DNA"/>
</dbReference>
<keyword evidence="2" id="KW-0479">Metal-binding</keyword>
<gene>
    <name evidence="11" type="ORF">CQW23_00636</name>
</gene>
<protein>
    <submittedName>
        <fullName evidence="11">Transcriptional regulator RABBIT EARS</fullName>
    </submittedName>
</protein>
<evidence type="ECO:0000256" key="4">
    <source>
        <dbReference type="ARBA" id="ARBA00022833"/>
    </source>
</evidence>
<dbReference type="InterPro" id="IPR052426">
    <property type="entry name" value="Plant_dev_regulator"/>
</dbReference>
<feature type="compositionally biased region" description="Polar residues" evidence="9">
    <location>
        <begin position="8"/>
        <end position="17"/>
    </location>
</feature>
<feature type="region of interest" description="Disordered" evidence="9">
    <location>
        <begin position="163"/>
        <end position="235"/>
    </location>
</feature>
<evidence type="ECO:0000256" key="6">
    <source>
        <dbReference type="ARBA" id="ARBA00023163"/>
    </source>
</evidence>
<reference evidence="11 12" key="1">
    <citation type="journal article" date="2017" name="Genome Biol.">
        <title>New reference genome sequences of hot pepper reveal the massive evolution of plant disease-resistance genes by retroduplication.</title>
        <authorList>
            <person name="Kim S."/>
            <person name="Park J."/>
            <person name="Yeom S.I."/>
            <person name="Kim Y.M."/>
            <person name="Seo E."/>
            <person name="Kim K.T."/>
            <person name="Kim M.S."/>
            <person name="Lee J.M."/>
            <person name="Cheong K."/>
            <person name="Shin H.S."/>
            <person name="Kim S.B."/>
            <person name="Han K."/>
            <person name="Lee J."/>
            <person name="Park M."/>
            <person name="Lee H.A."/>
            <person name="Lee H.Y."/>
            <person name="Lee Y."/>
            <person name="Oh S."/>
            <person name="Lee J.H."/>
            <person name="Choi E."/>
            <person name="Choi E."/>
            <person name="Lee S.E."/>
            <person name="Jeon J."/>
            <person name="Kim H."/>
            <person name="Choi G."/>
            <person name="Song H."/>
            <person name="Lee J."/>
            <person name="Lee S.C."/>
            <person name="Kwon J.K."/>
            <person name="Lee H.Y."/>
            <person name="Koo N."/>
            <person name="Hong Y."/>
            <person name="Kim R.W."/>
            <person name="Kang W.H."/>
            <person name="Huh J.H."/>
            <person name="Kang B.C."/>
            <person name="Yang T.J."/>
            <person name="Lee Y.H."/>
            <person name="Bennetzen J.L."/>
            <person name="Choi D."/>
        </authorList>
    </citation>
    <scope>NUCLEOTIDE SEQUENCE [LARGE SCALE GENOMIC DNA]</scope>
    <source>
        <strain evidence="12">cv. PBC81</strain>
    </source>
</reference>
<dbReference type="SMART" id="SM00355">
    <property type="entry name" value="ZnF_C2H2"/>
    <property type="match status" value="1"/>
</dbReference>
<evidence type="ECO:0000313" key="12">
    <source>
        <dbReference type="Proteomes" id="UP000224567"/>
    </source>
</evidence>
<keyword evidence="4" id="KW-0862">Zinc</keyword>
<dbReference type="AlphaFoldDB" id="A0A2G2XLA3"/>
<dbReference type="PROSITE" id="PS00028">
    <property type="entry name" value="ZINC_FINGER_C2H2_1"/>
    <property type="match status" value="1"/>
</dbReference>
<evidence type="ECO:0000256" key="9">
    <source>
        <dbReference type="SAM" id="MobiDB-lite"/>
    </source>
</evidence>
<keyword evidence="3 8" id="KW-0863">Zinc-finger</keyword>
<proteinExistence type="predicted"/>
<feature type="region of interest" description="Disordered" evidence="9">
    <location>
        <begin position="1"/>
        <end position="37"/>
    </location>
</feature>
<evidence type="ECO:0000256" key="3">
    <source>
        <dbReference type="ARBA" id="ARBA00022771"/>
    </source>
</evidence>
<dbReference type="PROSITE" id="PS50157">
    <property type="entry name" value="ZINC_FINGER_C2H2_2"/>
    <property type="match status" value="1"/>
</dbReference>
<feature type="region of interest" description="Disordered" evidence="9">
    <location>
        <begin position="114"/>
        <end position="134"/>
    </location>
</feature>
<dbReference type="GO" id="GO:0005634">
    <property type="term" value="C:nucleus"/>
    <property type="evidence" value="ECO:0007669"/>
    <property type="project" value="UniProtKB-SubCell"/>
</dbReference>
<dbReference type="OrthoDB" id="1708403at2759"/>
<dbReference type="GO" id="GO:0008270">
    <property type="term" value="F:zinc ion binding"/>
    <property type="evidence" value="ECO:0007669"/>
    <property type="project" value="UniProtKB-KW"/>
</dbReference>
<evidence type="ECO:0000256" key="8">
    <source>
        <dbReference type="PROSITE-ProRule" id="PRU00042"/>
    </source>
</evidence>
<dbReference type="STRING" id="33114.A0A2G2XLA3"/>
<dbReference type="Proteomes" id="UP000224567">
    <property type="component" value="Unassembled WGS sequence"/>
</dbReference>
<feature type="compositionally biased region" description="Low complexity" evidence="9">
    <location>
        <begin position="208"/>
        <end position="224"/>
    </location>
</feature>
<name>A0A2G2XLA3_CAPBA</name>
<dbReference type="InterPro" id="IPR036236">
    <property type="entry name" value="Znf_C2H2_sf"/>
</dbReference>
<evidence type="ECO:0000259" key="10">
    <source>
        <dbReference type="PROSITE" id="PS50157"/>
    </source>
</evidence>
<evidence type="ECO:0000256" key="1">
    <source>
        <dbReference type="ARBA" id="ARBA00004123"/>
    </source>
</evidence>
<feature type="compositionally biased region" description="Low complexity" evidence="9">
    <location>
        <begin position="171"/>
        <end position="189"/>
    </location>
</feature>
<evidence type="ECO:0000256" key="2">
    <source>
        <dbReference type="ARBA" id="ARBA00022723"/>
    </source>
</evidence>
<keyword evidence="12" id="KW-1185">Reference proteome</keyword>
<evidence type="ECO:0000313" key="11">
    <source>
        <dbReference type="EMBL" id="PHT58273.1"/>
    </source>
</evidence>
<dbReference type="PANTHER" id="PTHR45801">
    <property type="entry name" value="OS07G0101800 PROTEIN"/>
    <property type="match status" value="1"/>
</dbReference>